<comment type="catalytic activity">
    <reaction evidence="2">
        <text>a 3'-end 2',3'-cyclophospho-ribonucleotide-RNA + H2O = a 3'-end 2'-phospho-ribonucleotide-RNA + H(+)</text>
        <dbReference type="Rhea" id="RHEA:11828"/>
        <dbReference type="Rhea" id="RHEA-COMP:10464"/>
        <dbReference type="Rhea" id="RHEA-COMP:17353"/>
        <dbReference type="ChEBI" id="CHEBI:15377"/>
        <dbReference type="ChEBI" id="CHEBI:15378"/>
        <dbReference type="ChEBI" id="CHEBI:83064"/>
        <dbReference type="ChEBI" id="CHEBI:173113"/>
        <dbReference type="EC" id="3.1.4.58"/>
    </reaction>
</comment>
<dbReference type="EC" id="3.1.4.58" evidence="2"/>
<gene>
    <name evidence="4" type="primary">ligT</name>
    <name evidence="4" type="ORF">GMES_2239</name>
</gene>
<dbReference type="PANTHER" id="PTHR35561">
    <property type="entry name" value="RNA 2',3'-CYCLIC PHOSPHODIESTERASE"/>
    <property type="match status" value="1"/>
</dbReference>
<dbReference type="NCBIfam" id="TIGR02258">
    <property type="entry name" value="2_5_ligase"/>
    <property type="match status" value="1"/>
</dbReference>
<dbReference type="Proteomes" id="UP000006263">
    <property type="component" value="Unassembled WGS sequence"/>
</dbReference>
<dbReference type="InterPro" id="IPR009097">
    <property type="entry name" value="Cyclic_Pdiesterase"/>
</dbReference>
<dbReference type="HAMAP" id="MF_01940">
    <property type="entry name" value="RNA_CPDase"/>
    <property type="match status" value="1"/>
</dbReference>
<dbReference type="InterPro" id="IPR014051">
    <property type="entry name" value="Phosphoesterase_HXTX"/>
</dbReference>
<dbReference type="GO" id="GO:0016874">
    <property type="term" value="F:ligase activity"/>
    <property type="evidence" value="ECO:0007669"/>
    <property type="project" value="UniProtKB-KW"/>
</dbReference>
<feature type="short sequence motif" description="HXTX 1" evidence="2">
    <location>
        <begin position="68"/>
        <end position="71"/>
    </location>
</feature>
<evidence type="ECO:0000313" key="4">
    <source>
        <dbReference type="EMBL" id="GAC24535.1"/>
    </source>
</evidence>
<protein>
    <recommendedName>
        <fullName evidence="2">RNA 2',3'-cyclic phosphodiesterase</fullName>
        <shortName evidence="2">RNA 2',3'-CPDase</shortName>
        <ecNumber evidence="2">3.1.4.58</ecNumber>
    </recommendedName>
</protein>
<feature type="active site" description="Proton acceptor" evidence="2">
    <location>
        <position position="151"/>
    </location>
</feature>
<dbReference type="GO" id="GO:0008664">
    <property type="term" value="F:RNA 2',3'-cyclic 3'-phosphodiesterase activity"/>
    <property type="evidence" value="ECO:0007669"/>
    <property type="project" value="UniProtKB-EC"/>
</dbReference>
<proteinExistence type="inferred from homology"/>
<dbReference type="InterPro" id="IPR004175">
    <property type="entry name" value="RNA_CPDase"/>
</dbReference>
<evidence type="ECO:0000313" key="5">
    <source>
        <dbReference type="Proteomes" id="UP000006263"/>
    </source>
</evidence>
<dbReference type="AlphaFoldDB" id="K6ZME6"/>
<feature type="domain" description="Phosphoesterase HXTX" evidence="3">
    <location>
        <begin position="45"/>
        <end position="115"/>
    </location>
</feature>
<dbReference type="Pfam" id="PF02834">
    <property type="entry name" value="LigT_PEase"/>
    <property type="match status" value="1"/>
</dbReference>
<dbReference type="Gene3D" id="3.90.1140.10">
    <property type="entry name" value="Cyclic phosphodiesterase"/>
    <property type="match status" value="1"/>
</dbReference>
<feature type="short sequence motif" description="HXTX 2" evidence="2">
    <location>
        <begin position="151"/>
        <end position="154"/>
    </location>
</feature>
<sequence>MQINGIGRALAPLLSVSFGGFHCRSFQEHPMRAFFALTPPGTTKLAIEAWRDKAFPRFYSPVKASNFHITLAFLGDVSESQLDSLSQYIDTHLNTRCFSLTLDYVGYWSKPKALWLGNTQVSKEQLDLVALLQKASPACGITLQKRDYISHLTLARKCNENPPAALIEPNFAFQATELTLYESASSAHGVVYRPVLSWPFSPRFSF</sequence>
<name>K6ZME6_9ALTE</name>
<reference evidence="4 5" key="1">
    <citation type="journal article" date="2017" name="Antonie Van Leeuwenhoek">
        <title>Rhizobium rhizosphaerae sp. nov., a novel species isolated from rice rhizosphere.</title>
        <authorList>
            <person name="Zhao J.J."/>
            <person name="Zhang J."/>
            <person name="Zhang R.J."/>
            <person name="Zhang C.W."/>
            <person name="Yin H.Q."/>
            <person name="Zhang X.X."/>
        </authorList>
    </citation>
    <scope>NUCLEOTIDE SEQUENCE [LARGE SCALE GENOMIC DNA]</scope>
    <source>
        <strain evidence="4 5">KMM 241</strain>
    </source>
</reference>
<organism evidence="4 5">
    <name type="scientific">Paraglaciecola mesophila KMM 241</name>
    <dbReference type="NCBI Taxonomy" id="1128912"/>
    <lineage>
        <taxon>Bacteria</taxon>
        <taxon>Pseudomonadati</taxon>
        <taxon>Pseudomonadota</taxon>
        <taxon>Gammaproteobacteria</taxon>
        <taxon>Alteromonadales</taxon>
        <taxon>Alteromonadaceae</taxon>
        <taxon>Paraglaciecola</taxon>
    </lineage>
</organism>
<dbReference type="SUPFAM" id="SSF55144">
    <property type="entry name" value="LigT-like"/>
    <property type="match status" value="1"/>
</dbReference>
<dbReference type="EMBL" id="BAEP01000047">
    <property type="protein sequence ID" value="GAC24535.1"/>
    <property type="molecule type" value="Genomic_DNA"/>
</dbReference>
<feature type="active site" description="Proton donor" evidence="2">
    <location>
        <position position="68"/>
    </location>
</feature>
<evidence type="ECO:0000256" key="2">
    <source>
        <dbReference type="HAMAP-Rule" id="MF_01940"/>
    </source>
</evidence>
<keyword evidence="1 2" id="KW-0378">Hydrolase</keyword>
<evidence type="ECO:0000259" key="3">
    <source>
        <dbReference type="Pfam" id="PF02834"/>
    </source>
</evidence>
<dbReference type="PANTHER" id="PTHR35561:SF1">
    <property type="entry name" value="RNA 2',3'-CYCLIC PHOSPHODIESTERASE"/>
    <property type="match status" value="1"/>
</dbReference>
<comment type="caution">
    <text evidence="4">The sequence shown here is derived from an EMBL/GenBank/DDBJ whole genome shotgun (WGS) entry which is preliminary data.</text>
</comment>
<accession>K6ZME6</accession>
<dbReference type="GO" id="GO:0004113">
    <property type="term" value="F:2',3'-cyclic-nucleotide 3'-phosphodiesterase activity"/>
    <property type="evidence" value="ECO:0007669"/>
    <property type="project" value="InterPro"/>
</dbReference>
<comment type="similarity">
    <text evidence="2">Belongs to the 2H phosphoesterase superfamily. ThpR family.</text>
</comment>
<evidence type="ECO:0000256" key="1">
    <source>
        <dbReference type="ARBA" id="ARBA00022801"/>
    </source>
</evidence>
<keyword evidence="4" id="KW-0436">Ligase</keyword>
<dbReference type="eggNOG" id="COG1514">
    <property type="taxonomic scope" value="Bacteria"/>
</dbReference>
<comment type="function">
    <text evidence="2">Hydrolyzes RNA 2',3'-cyclic phosphodiester to an RNA 2'-phosphomonoester.</text>
</comment>